<dbReference type="PANTHER" id="PTHR30204">
    <property type="entry name" value="REDOX-CYCLING DRUG-SENSING TRANSCRIPTIONAL ACTIVATOR SOXR"/>
    <property type="match status" value="1"/>
</dbReference>
<dbReference type="GO" id="GO:0003700">
    <property type="term" value="F:DNA-binding transcription factor activity"/>
    <property type="evidence" value="ECO:0007669"/>
    <property type="project" value="InterPro"/>
</dbReference>
<dbReference type="EMBL" id="CP034465">
    <property type="protein sequence ID" value="AZP03211.1"/>
    <property type="molecule type" value="Genomic_DNA"/>
</dbReference>
<reference evidence="3" key="3">
    <citation type="journal article" date="2020" name="Int. J. Syst. Evol. Microbiol.">
        <title>Jeotgalibaca ciconiae sp. nov., isolated from the faeces of an Oriental stork.</title>
        <authorList>
            <person name="Lee S.Y."/>
            <person name="Kang W."/>
            <person name="Kim P.S."/>
            <person name="Kim H.S."/>
            <person name="Sung H."/>
            <person name="Shin N.R."/>
            <person name="Yun J.H."/>
            <person name="Lee J.Y."/>
            <person name="Lee J.Y."/>
            <person name="Jung M.J."/>
            <person name="Jeong Y.S."/>
            <person name="Tak E.J."/>
            <person name="Han J.E."/>
            <person name="Hyun D.W."/>
            <person name="Kang M.S."/>
            <person name="Lee K.E."/>
            <person name="Lee B.H."/>
            <person name="Bae J.W."/>
        </authorList>
    </citation>
    <scope>NUCLEOTIDE SEQUENCE</scope>
    <source>
        <strain evidence="3">H21T32</strain>
    </source>
</reference>
<sequence>MKETITFTISDVSKQFNLPASTLRYYETTGLLSHVKRNGKHRVYSQAHINRLDAIQCFKQTGMSIKQIEAFFYHEDVTQNYETLIDLLTEQSNHIEAQIQLFKENQQHIEKKLNFYQKKKISFELGQTPPSWDELD</sequence>
<dbReference type="EMBL" id="CP034465">
    <property type="protein sequence ID" value="AZP05614.1"/>
    <property type="molecule type" value="Genomic_DNA"/>
</dbReference>
<dbReference type="PROSITE" id="PS50937">
    <property type="entry name" value="HTH_MERR_2"/>
    <property type="match status" value="1"/>
</dbReference>
<dbReference type="PANTHER" id="PTHR30204:SF82">
    <property type="entry name" value="TRANSCRIPTIONAL REGULATOR, MERR FAMILY"/>
    <property type="match status" value="1"/>
</dbReference>
<dbReference type="CDD" id="cd01109">
    <property type="entry name" value="HTH_YyaN"/>
    <property type="match status" value="1"/>
</dbReference>
<dbReference type="Gene3D" id="1.10.1660.10">
    <property type="match status" value="1"/>
</dbReference>
<accession>A0A3Q9BIM0</accession>
<evidence type="ECO:0000256" key="1">
    <source>
        <dbReference type="ARBA" id="ARBA00023125"/>
    </source>
</evidence>
<reference evidence="3" key="2">
    <citation type="submission" date="2018-12" db="EMBL/GenBank/DDBJ databases">
        <authorList>
            <person name="Bae J.-W."/>
            <person name="Lee S.-Y."/>
        </authorList>
    </citation>
    <scope>NUCLEOTIDE SEQUENCE</scope>
    <source>
        <strain evidence="3">H21T32</strain>
    </source>
</reference>
<evidence type="ECO:0000313" key="4">
    <source>
        <dbReference type="EMBL" id="AZP05614.1"/>
    </source>
</evidence>
<proteinExistence type="predicted"/>
<feature type="domain" description="HTH merR-type" evidence="2">
    <location>
        <begin position="6"/>
        <end position="74"/>
    </location>
</feature>
<evidence type="ECO:0000313" key="5">
    <source>
        <dbReference type="Proteomes" id="UP000273326"/>
    </source>
</evidence>
<evidence type="ECO:0000313" key="3">
    <source>
        <dbReference type="EMBL" id="AZP03211.1"/>
    </source>
</evidence>
<evidence type="ECO:0000259" key="2">
    <source>
        <dbReference type="PROSITE" id="PS50937"/>
    </source>
</evidence>
<dbReference type="RefSeq" id="WP_126108313.1">
    <property type="nucleotide sequence ID" value="NZ_CP034465.1"/>
</dbReference>
<organism evidence="3 5">
    <name type="scientific">Jeotgalibaca ciconiae</name>
    <dbReference type="NCBI Taxonomy" id="2496265"/>
    <lineage>
        <taxon>Bacteria</taxon>
        <taxon>Bacillati</taxon>
        <taxon>Bacillota</taxon>
        <taxon>Bacilli</taxon>
        <taxon>Lactobacillales</taxon>
        <taxon>Carnobacteriaceae</taxon>
        <taxon>Jeotgalibaca</taxon>
    </lineage>
</organism>
<name>A0A3Q9BIM0_9LACT</name>
<dbReference type="KEGG" id="jeh:EJN90_00200"/>
<dbReference type="SMART" id="SM00422">
    <property type="entry name" value="HTH_MERR"/>
    <property type="match status" value="1"/>
</dbReference>
<reference evidence="5" key="1">
    <citation type="submission" date="2018-12" db="EMBL/GenBank/DDBJ databases">
        <title>Complete genome sequencing of Jeotgalibaca sp. H21T32.</title>
        <authorList>
            <person name="Bae J.-W."/>
            <person name="Lee S.-Y."/>
        </authorList>
    </citation>
    <scope>NUCLEOTIDE SEQUENCE [LARGE SCALE GENOMIC DNA]</scope>
    <source>
        <strain evidence="5">H21T32</strain>
    </source>
</reference>
<dbReference type="Proteomes" id="UP000273326">
    <property type="component" value="Chromosome"/>
</dbReference>
<dbReference type="InterPro" id="IPR047057">
    <property type="entry name" value="MerR_fam"/>
</dbReference>
<dbReference type="InterPro" id="IPR009061">
    <property type="entry name" value="DNA-bd_dom_put_sf"/>
</dbReference>
<dbReference type="AlphaFoldDB" id="A0A3Q9BIM0"/>
<dbReference type="InterPro" id="IPR000551">
    <property type="entry name" value="MerR-type_HTH_dom"/>
</dbReference>
<dbReference type="SUPFAM" id="SSF46955">
    <property type="entry name" value="Putative DNA-binding domain"/>
    <property type="match status" value="1"/>
</dbReference>
<dbReference type="GO" id="GO:0003677">
    <property type="term" value="F:DNA binding"/>
    <property type="evidence" value="ECO:0007669"/>
    <property type="project" value="UniProtKB-KW"/>
</dbReference>
<dbReference type="OrthoDB" id="6006at2"/>
<keyword evidence="1" id="KW-0238">DNA-binding</keyword>
<gene>
    <name evidence="3" type="ORF">EJN90_00200</name>
    <name evidence="4" type="ORF">EJN90_13775</name>
</gene>
<dbReference type="KEGG" id="jeh:EJN90_13775"/>
<keyword evidence="5" id="KW-1185">Reference proteome</keyword>
<protein>
    <submittedName>
        <fullName evidence="3">MerR family transcriptional regulator</fullName>
    </submittedName>
</protein>
<dbReference type="Pfam" id="PF13411">
    <property type="entry name" value="MerR_1"/>
    <property type="match status" value="1"/>
</dbReference>